<dbReference type="Proteomes" id="UP000316612">
    <property type="component" value="Unassembled WGS sequence"/>
</dbReference>
<comment type="catalytic activity">
    <reaction evidence="5">
        <text>adenine + H2O + H(+) = hypoxanthine + NH4(+)</text>
        <dbReference type="Rhea" id="RHEA:23688"/>
        <dbReference type="ChEBI" id="CHEBI:15377"/>
        <dbReference type="ChEBI" id="CHEBI:15378"/>
        <dbReference type="ChEBI" id="CHEBI:16708"/>
        <dbReference type="ChEBI" id="CHEBI:17368"/>
        <dbReference type="ChEBI" id="CHEBI:28938"/>
        <dbReference type="EC" id="3.5.4.2"/>
    </reaction>
</comment>
<name>A0A4Y4DPL8_GLUUR</name>
<dbReference type="HAMAP" id="MF_01962">
    <property type="entry name" value="Adenine_deaminase"/>
    <property type="match status" value="1"/>
</dbReference>
<keyword evidence="1 5" id="KW-0479">Metal-binding</keyword>
<dbReference type="PANTHER" id="PTHR43114">
    <property type="entry name" value="ADENINE DEAMINASE"/>
    <property type="match status" value="1"/>
</dbReference>
<dbReference type="EMBL" id="BJNY01000005">
    <property type="protein sequence ID" value="GED05490.1"/>
    <property type="molecule type" value="Genomic_DNA"/>
</dbReference>
<feature type="binding site" evidence="5">
    <location>
        <position position="11"/>
    </location>
    <ligand>
        <name>Zn(2+)</name>
        <dbReference type="ChEBI" id="CHEBI:29105"/>
        <note>catalytic</note>
    </ligand>
</feature>
<dbReference type="SUPFAM" id="SSF51556">
    <property type="entry name" value="Metallo-dependent hydrolases"/>
    <property type="match status" value="1"/>
</dbReference>
<evidence type="ECO:0000256" key="3">
    <source>
        <dbReference type="ARBA" id="ARBA00022833"/>
    </source>
</evidence>
<dbReference type="InterPro" id="IPR028892">
    <property type="entry name" value="ADE"/>
</dbReference>
<comment type="similarity">
    <text evidence="5">Belongs to the metallo-dependent hydrolases superfamily. Adenosine and AMP deaminases family. Adenine deaminase type 2 subfamily.</text>
</comment>
<keyword evidence="8" id="KW-1185">Reference proteome</keyword>
<dbReference type="NCBIfam" id="TIGR01430">
    <property type="entry name" value="aden_deam"/>
    <property type="match status" value="1"/>
</dbReference>
<dbReference type="PANTHER" id="PTHR43114:SF6">
    <property type="entry name" value="ADENINE DEAMINASE"/>
    <property type="match status" value="1"/>
</dbReference>
<keyword evidence="4 5" id="KW-0546">Nucleotide metabolism</keyword>
<protein>
    <recommendedName>
        <fullName evidence="5">Adenine deaminase</fullName>
        <shortName evidence="5">ADE</shortName>
        <ecNumber evidence="5">3.5.4.2</ecNumber>
    </recommendedName>
    <alternativeName>
        <fullName evidence="5">Adenine aminohydrolase</fullName>
        <shortName evidence="5">AAH</shortName>
    </alternativeName>
</protein>
<proteinExistence type="inferred from homology"/>
<feature type="site" description="Important for catalytic activity" evidence="5">
    <location>
        <position position="213"/>
    </location>
</feature>
<dbReference type="InterPro" id="IPR032466">
    <property type="entry name" value="Metal_Hydrolase"/>
</dbReference>
<comment type="function">
    <text evidence="5">Catalyzes the hydrolytic deamination of adenine to hypoxanthine. Plays an important role in the purine salvage pathway and in nitrogen catabolism.</text>
</comment>
<dbReference type="OrthoDB" id="105475at2"/>
<dbReference type="InterPro" id="IPR001365">
    <property type="entry name" value="A_deaminase_dom"/>
</dbReference>
<feature type="binding site" evidence="5">
    <location>
        <position position="270"/>
    </location>
    <ligand>
        <name>Zn(2+)</name>
        <dbReference type="ChEBI" id="CHEBI:29105"/>
        <note>catalytic</note>
    </ligand>
</feature>
<evidence type="ECO:0000256" key="2">
    <source>
        <dbReference type="ARBA" id="ARBA00022801"/>
    </source>
</evidence>
<dbReference type="GO" id="GO:0005829">
    <property type="term" value="C:cytosol"/>
    <property type="evidence" value="ECO:0007669"/>
    <property type="project" value="TreeGrafter"/>
</dbReference>
<dbReference type="GO" id="GO:0000034">
    <property type="term" value="F:adenine deaminase activity"/>
    <property type="evidence" value="ECO:0007669"/>
    <property type="project" value="UniProtKB-UniRule"/>
</dbReference>
<accession>A0A4Y4DPL8</accession>
<dbReference type="GO" id="GO:0006146">
    <property type="term" value="P:adenine catabolic process"/>
    <property type="evidence" value="ECO:0007669"/>
    <property type="project" value="UniProtKB-UniRule"/>
</dbReference>
<evidence type="ECO:0000256" key="4">
    <source>
        <dbReference type="ARBA" id="ARBA00023080"/>
    </source>
</evidence>
<dbReference type="Gene3D" id="3.20.20.140">
    <property type="entry name" value="Metal-dependent hydrolases"/>
    <property type="match status" value="1"/>
</dbReference>
<dbReference type="InterPro" id="IPR006330">
    <property type="entry name" value="Ado/ade_deaminase"/>
</dbReference>
<dbReference type="EC" id="3.5.4.2" evidence="5"/>
<dbReference type="NCBIfam" id="NF006850">
    <property type="entry name" value="PRK09358.1-6"/>
    <property type="match status" value="1"/>
</dbReference>
<feature type="domain" description="Adenosine deaminase" evidence="6">
    <location>
        <begin position="4"/>
        <end position="325"/>
    </location>
</feature>
<comment type="caution">
    <text evidence="7">The sequence shown here is derived from an EMBL/GenBank/DDBJ whole genome shotgun (WGS) entry which is preliminary data.</text>
</comment>
<feature type="binding site" evidence="5">
    <location>
        <position position="189"/>
    </location>
    <ligand>
        <name>Zn(2+)</name>
        <dbReference type="ChEBI" id="CHEBI:29105"/>
        <note>catalytic</note>
    </ligand>
</feature>
<dbReference type="CDD" id="cd01320">
    <property type="entry name" value="ADA"/>
    <property type="match status" value="1"/>
</dbReference>
<dbReference type="GO" id="GO:0008270">
    <property type="term" value="F:zinc ion binding"/>
    <property type="evidence" value="ECO:0007669"/>
    <property type="project" value="UniProtKB-UniRule"/>
</dbReference>
<keyword evidence="3 5" id="KW-0862">Zinc</keyword>
<dbReference type="Pfam" id="PF00962">
    <property type="entry name" value="A_deaminase"/>
    <property type="match status" value="1"/>
</dbReference>
<evidence type="ECO:0000313" key="7">
    <source>
        <dbReference type="EMBL" id="GED05490.1"/>
    </source>
</evidence>
<evidence type="ECO:0000256" key="5">
    <source>
        <dbReference type="HAMAP-Rule" id="MF_01962"/>
    </source>
</evidence>
<evidence type="ECO:0000313" key="8">
    <source>
        <dbReference type="Proteomes" id="UP000316612"/>
    </source>
</evidence>
<feature type="binding site" evidence="5">
    <location>
        <position position="271"/>
    </location>
    <ligand>
        <name>substrate</name>
    </ligand>
</feature>
<evidence type="ECO:0000259" key="6">
    <source>
        <dbReference type="Pfam" id="PF00962"/>
    </source>
</evidence>
<comment type="cofactor">
    <cofactor evidence="5">
        <name>Zn(2+)</name>
        <dbReference type="ChEBI" id="CHEBI:29105"/>
    </cofactor>
    <text evidence="5">Binds 1 zinc ion per subunit.</text>
</comment>
<keyword evidence="2 5" id="KW-0378">Hydrolase</keyword>
<reference evidence="7 8" key="1">
    <citation type="submission" date="2019-06" db="EMBL/GenBank/DDBJ databases">
        <title>Whole genome shotgun sequence of Glutamicibacter uratoxydans NBRC 15515.</title>
        <authorList>
            <person name="Hosoyama A."/>
            <person name="Uohara A."/>
            <person name="Ohji S."/>
            <person name="Ichikawa N."/>
        </authorList>
    </citation>
    <scope>NUCLEOTIDE SEQUENCE [LARGE SCALE GENOMIC DNA]</scope>
    <source>
        <strain evidence="7 8">NBRC 15515</strain>
    </source>
</reference>
<feature type="binding site" evidence="5">
    <location>
        <position position="9"/>
    </location>
    <ligand>
        <name>Zn(2+)</name>
        <dbReference type="ChEBI" id="CHEBI:29105"/>
        <note>catalytic</note>
    </ligand>
</feature>
<dbReference type="GO" id="GO:0009117">
    <property type="term" value="P:nucleotide metabolic process"/>
    <property type="evidence" value="ECO:0007669"/>
    <property type="project" value="UniProtKB-KW"/>
</dbReference>
<dbReference type="GO" id="GO:0043103">
    <property type="term" value="P:hypoxanthine salvage"/>
    <property type="evidence" value="ECO:0007669"/>
    <property type="project" value="UniProtKB-UniRule"/>
</dbReference>
<dbReference type="RefSeq" id="WP_141362625.1">
    <property type="nucleotide sequence ID" value="NZ_BAAAJL010000008.1"/>
</dbReference>
<dbReference type="AlphaFoldDB" id="A0A4Y4DPL8"/>
<organism evidence="7 8">
    <name type="scientific">Glutamicibacter uratoxydans</name>
    <name type="common">Arthrobacter uratoxydans</name>
    <dbReference type="NCBI Taxonomy" id="43667"/>
    <lineage>
        <taxon>Bacteria</taxon>
        <taxon>Bacillati</taxon>
        <taxon>Actinomycetota</taxon>
        <taxon>Actinomycetes</taxon>
        <taxon>Micrococcales</taxon>
        <taxon>Micrococcaceae</taxon>
        <taxon>Glutamicibacter</taxon>
    </lineage>
</organism>
<feature type="active site" description="Proton donor" evidence="5">
    <location>
        <position position="192"/>
    </location>
</feature>
<gene>
    <name evidence="7" type="ORF">AUR04nite_10220</name>
</gene>
<sequence>MKLPVAELHIHLEGTLEPDMIMELAAKNSIELPYESIEDLKARYSFTNLQSFLDLLYTNLIVLRTSEDFQQATVAYLENAQRSGVRHVELFFDPQAHVERGLSLAEVVAGIRAGLAEGEERWGITHKLIACFWRHAPASDALELLQTLVEEKHPIDGIGLDSSEIGFPPSLFAKVYDYAREHGLHVVAHAGEEGPADYIWQALDLLKVERIDHGIRCVEDRTLVRRLVAEQIPLTVCPLSNVRLRAVDSIHAHPLPQMLEMGLNVSVHSDDPAYFGGYMDANIAAAIKPLGLNAAQLAQLARNSFNSSFLDEATKQKYLAEVQEWADAH</sequence>
<evidence type="ECO:0000256" key="1">
    <source>
        <dbReference type="ARBA" id="ARBA00022723"/>
    </source>
</evidence>